<evidence type="ECO:0000259" key="2">
    <source>
        <dbReference type="PROSITE" id="PS50405"/>
    </source>
</evidence>
<dbReference type="PANTHER" id="PTHR44490">
    <property type="entry name" value="EUKARYOTIC TRANSLATION ELONGATION FACTOR 1 EPSILON-1"/>
    <property type="match status" value="1"/>
</dbReference>
<keyword evidence="1" id="KW-0812">Transmembrane</keyword>
<evidence type="ECO:0000256" key="1">
    <source>
        <dbReference type="SAM" id="Phobius"/>
    </source>
</evidence>
<dbReference type="AlphaFoldDB" id="A0A0P4WFP3"/>
<dbReference type="InterPro" id="IPR042450">
    <property type="entry name" value="EEF1E1"/>
</dbReference>
<dbReference type="PANTHER" id="PTHR44490:SF1">
    <property type="entry name" value="EUKARYOTIC TRANSLATION ELONGATION FACTOR 1 EPSILON-1"/>
    <property type="match status" value="1"/>
</dbReference>
<proteinExistence type="predicted"/>
<reference evidence="3" key="1">
    <citation type="submission" date="2015-09" db="EMBL/GenBank/DDBJ databases">
        <title>Scylla olivacea transcriptome.</title>
        <authorList>
            <person name="Ikhwanuddin M."/>
        </authorList>
    </citation>
    <scope>NUCLEOTIDE SEQUENCE</scope>
</reference>
<dbReference type="InterPro" id="IPR053836">
    <property type="entry name" value="Arc1-like_N"/>
</dbReference>
<dbReference type="GO" id="GO:0005737">
    <property type="term" value="C:cytoplasm"/>
    <property type="evidence" value="ECO:0007669"/>
    <property type="project" value="TreeGrafter"/>
</dbReference>
<dbReference type="EMBL" id="GDRN01028872">
    <property type="protein sequence ID" value="JAI67610.1"/>
    <property type="molecule type" value="Transcribed_RNA"/>
</dbReference>
<dbReference type="Pfam" id="PF21972">
    <property type="entry name" value="Arc1p_N_like"/>
    <property type="match status" value="1"/>
</dbReference>
<keyword evidence="1" id="KW-0472">Membrane</keyword>
<keyword evidence="1" id="KW-1133">Transmembrane helix</keyword>
<protein>
    <recommendedName>
        <fullName evidence="2">GST C-terminal domain-containing protein</fullName>
    </recommendedName>
</protein>
<dbReference type="GO" id="GO:0005634">
    <property type="term" value="C:nucleus"/>
    <property type="evidence" value="ECO:0007669"/>
    <property type="project" value="TreeGrafter"/>
</dbReference>
<dbReference type="InterPro" id="IPR036282">
    <property type="entry name" value="Glutathione-S-Trfase_C_sf"/>
</dbReference>
<dbReference type="Gene3D" id="1.20.1050.10">
    <property type="match status" value="1"/>
</dbReference>
<dbReference type="GO" id="GO:0017101">
    <property type="term" value="C:aminoacyl-tRNA synthetase multienzyme complex"/>
    <property type="evidence" value="ECO:0007669"/>
    <property type="project" value="InterPro"/>
</dbReference>
<evidence type="ECO:0000313" key="3">
    <source>
        <dbReference type="EMBL" id="JAI67610.1"/>
    </source>
</evidence>
<name>A0A0P4WFP3_SCYOL</name>
<dbReference type="InterPro" id="IPR010987">
    <property type="entry name" value="Glutathione-S-Trfase_C-like"/>
</dbReference>
<dbReference type="PROSITE" id="PS50405">
    <property type="entry name" value="GST_CTER"/>
    <property type="match status" value="1"/>
</dbReference>
<organism evidence="3">
    <name type="scientific">Scylla olivacea</name>
    <name type="common">Orange mud crab</name>
    <name type="synonym">Cancer olivacea</name>
    <dbReference type="NCBI Taxonomy" id="85551"/>
    <lineage>
        <taxon>Eukaryota</taxon>
        <taxon>Metazoa</taxon>
        <taxon>Ecdysozoa</taxon>
        <taxon>Arthropoda</taxon>
        <taxon>Crustacea</taxon>
        <taxon>Multicrustacea</taxon>
        <taxon>Malacostraca</taxon>
        <taxon>Eumalacostraca</taxon>
        <taxon>Eucarida</taxon>
        <taxon>Decapoda</taxon>
        <taxon>Pleocyemata</taxon>
        <taxon>Brachyura</taxon>
        <taxon>Eubrachyura</taxon>
        <taxon>Portunoidea</taxon>
        <taxon>Portunidae</taxon>
        <taxon>Portuninae</taxon>
        <taxon>Scylla</taxon>
    </lineage>
</organism>
<dbReference type="SUPFAM" id="SSF47616">
    <property type="entry name" value="GST C-terminal domain-like"/>
    <property type="match status" value="1"/>
</dbReference>
<feature type="domain" description="GST C-terminal" evidence="2">
    <location>
        <begin position="26"/>
        <end position="163"/>
    </location>
</feature>
<feature type="transmembrane region" description="Helical" evidence="1">
    <location>
        <begin position="100"/>
        <end position="122"/>
    </location>
</feature>
<sequence length="171" mass="19518">MEKKVLREVVKYLKLDKVKIDNDKDTVAVEAKGKRTSGFVCGTLALVRTFGPHLEGATHLEKTLAHSWLTYFSTRLFHCASLEALGSCLHHINKELENRAFLCGFTLTIADVVLFLTLHPFVTTWSFMHKEQHQNLSRWFKTVQNDERFSATHSPVQFSRTALYGGSVRVH</sequence>
<dbReference type="GO" id="GO:0043517">
    <property type="term" value="P:positive regulation of DNA damage response, signal transduction by p53 class mediator"/>
    <property type="evidence" value="ECO:0007669"/>
    <property type="project" value="InterPro"/>
</dbReference>
<accession>A0A0P4WFP3</accession>